<geneLocation type="plasmid" evidence="2 4">
    <name>9</name>
</geneLocation>
<dbReference type="AlphaFoldDB" id="A0A0W0R3A0"/>
<keyword evidence="3" id="KW-1185">Reference proteome</keyword>
<keyword evidence="2" id="KW-0614">Plasmid</keyword>
<protein>
    <submittedName>
        <fullName evidence="1">Tfp pilus assembly protein PilW</fullName>
    </submittedName>
</protein>
<dbReference type="EMBL" id="LNKA01000001">
    <property type="protein sequence ID" value="KTC65513.1"/>
    <property type="molecule type" value="Genomic_DNA"/>
</dbReference>
<proteinExistence type="predicted"/>
<evidence type="ECO:0000313" key="4">
    <source>
        <dbReference type="Proteomes" id="UP000281170"/>
    </source>
</evidence>
<sequence>MKGFSIIEAMIAITLGTLLVATAGSVYISNKNTFRIQEALSRLQENGRVANYFLNKEIRMAGFQGCAGENFVTMTNNVKDPSKVLLYDTPLYGFEGLAGAFNPNLPTHLTGKVLAGTDAIEIRMAANTGVQLRSDMNKSNNPILVYDRLGVKAGEVVVISNCLVGDIFIAGGDTNATAITHTVTNNLSNDLTTAYTAGAQVMRYIYYAFYVKDSGRTNGDNQPIYALVRQDVLGNEVEIVDGIERMKISYGVDLNSDKTADRYQTAAEVNSDNNWNKVISIKLNLLFATIENVAPRPQSYQFNGVTYTPTDRKLRREWESYITIRNRGLPS</sequence>
<reference evidence="2 4" key="2">
    <citation type="submission" date="2018-12" db="EMBL/GenBank/DDBJ databases">
        <authorList>
            <consortium name="Pathogen Informatics"/>
        </authorList>
    </citation>
    <scope>NUCLEOTIDE SEQUENCE [LARGE SCALE GENOMIC DNA]</scope>
    <source>
        <strain evidence="2 4">NCTC12735</strain>
        <plasmid evidence="4">9</plasmid>
    </source>
</reference>
<evidence type="ECO:0000313" key="1">
    <source>
        <dbReference type="EMBL" id="KTC65513.1"/>
    </source>
</evidence>
<dbReference type="KEGG" id="ladl:NCTC12735_00273"/>
<dbReference type="OrthoDB" id="5296662at2"/>
<organism evidence="1 3">
    <name type="scientific">Legionella adelaidensis</name>
    <dbReference type="NCBI Taxonomy" id="45056"/>
    <lineage>
        <taxon>Bacteria</taxon>
        <taxon>Pseudomonadati</taxon>
        <taxon>Pseudomonadota</taxon>
        <taxon>Gammaproteobacteria</taxon>
        <taxon>Legionellales</taxon>
        <taxon>Legionellaceae</taxon>
        <taxon>Legionella</taxon>
    </lineage>
</organism>
<dbReference type="Proteomes" id="UP000281170">
    <property type="component" value="Plasmid 9"/>
</dbReference>
<name>A0A0W0R3A0_9GAMM</name>
<accession>A0A0W0R3A0</accession>
<gene>
    <name evidence="1" type="ORF">Lade_0171</name>
    <name evidence="2" type="ORF">NCTC12735_00273</name>
</gene>
<dbReference type="PATRIC" id="fig|45056.6.peg.174"/>
<dbReference type="EMBL" id="LR134418">
    <property type="protein sequence ID" value="VEH84666.1"/>
    <property type="molecule type" value="Genomic_DNA"/>
</dbReference>
<dbReference type="Pfam" id="PF16074">
    <property type="entry name" value="PilW"/>
    <property type="match status" value="1"/>
</dbReference>
<reference evidence="1 3" key="1">
    <citation type="submission" date="2015-11" db="EMBL/GenBank/DDBJ databases">
        <title>Identification of large and diverse effector repertoires of 38 Legionella species.</title>
        <authorList>
            <person name="Burstein D."/>
            <person name="Amaro F."/>
            <person name="Zusman T."/>
            <person name="Lifshitz Z."/>
            <person name="Cohen O."/>
            <person name="Gilbert J.A."/>
            <person name="Pupko T."/>
            <person name="Shuman H.A."/>
            <person name="Segal G."/>
        </authorList>
    </citation>
    <scope>NUCLEOTIDE SEQUENCE [LARGE SCALE GENOMIC DNA]</scope>
    <source>
        <strain evidence="1 3">1762-AUS-E</strain>
    </source>
</reference>
<dbReference type="GO" id="GO:0043683">
    <property type="term" value="P:type IV pilus assembly"/>
    <property type="evidence" value="ECO:0007669"/>
    <property type="project" value="InterPro"/>
</dbReference>
<evidence type="ECO:0000313" key="3">
    <source>
        <dbReference type="Proteomes" id="UP000054859"/>
    </source>
</evidence>
<dbReference type="InterPro" id="IPR032092">
    <property type="entry name" value="PilW"/>
</dbReference>
<dbReference type="STRING" id="45056.Lade_0171"/>
<evidence type="ECO:0000313" key="2">
    <source>
        <dbReference type="EMBL" id="VEH84666.1"/>
    </source>
</evidence>
<dbReference type="RefSeq" id="WP_058461269.1">
    <property type="nucleotide sequence ID" value="NZ_CAAAHS010000003.1"/>
</dbReference>
<dbReference type="Proteomes" id="UP000054859">
    <property type="component" value="Unassembled WGS sequence"/>
</dbReference>